<name>A0A839UD58_9HYPH</name>
<dbReference type="AlphaFoldDB" id="A0A839UD58"/>
<organism evidence="1 2">
    <name type="scientific">Phyllobacterium trifolii</name>
    <dbReference type="NCBI Taxonomy" id="300193"/>
    <lineage>
        <taxon>Bacteria</taxon>
        <taxon>Pseudomonadati</taxon>
        <taxon>Pseudomonadota</taxon>
        <taxon>Alphaproteobacteria</taxon>
        <taxon>Hyphomicrobiales</taxon>
        <taxon>Phyllobacteriaceae</taxon>
        <taxon>Phyllobacterium</taxon>
    </lineage>
</organism>
<keyword evidence="2" id="KW-1185">Reference proteome</keyword>
<protein>
    <submittedName>
        <fullName evidence="1">Uncharacterized protein</fullName>
    </submittedName>
</protein>
<accession>A0A839UD58</accession>
<sequence length="85" mass="9288">MRRVTTAFCVRAYRRGAPLLASAENGDAEGTNIKAEKPALPGKMLAAGNLVHMSILFEIVPIVRNDKVAFVHTCTREPQQVRVAL</sequence>
<proteinExistence type="predicted"/>
<gene>
    <name evidence="1" type="ORF">FHS21_003228</name>
</gene>
<comment type="caution">
    <text evidence="1">The sequence shown here is derived from an EMBL/GenBank/DDBJ whole genome shotgun (WGS) entry which is preliminary data.</text>
</comment>
<reference evidence="1 2" key="1">
    <citation type="submission" date="2020-08" db="EMBL/GenBank/DDBJ databases">
        <title>Genomic Encyclopedia of Type Strains, Phase III (KMG-III): the genomes of soil and plant-associated and newly described type strains.</title>
        <authorList>
            <person name="Whitman W."/>
        </authorList>
    </citation>
    <scope>NUCLEOTIDE SEQUENCE [LARGE SCALE GENOMIC DNA]</scope>
    <source>
        <strain evidence="1 2">CECT 7015</strain>
    </source>
</reference>
<dbReference type="Proteomes" id="UP000554520">
    <property type="component" value="Unassembled WGS sequence"/>
</dbReference>
<evidence type="ECO:0000313" key="1">
    <source>
        <dbReference type="EMBL" id="MBB3146812.1"/>
    </source>
</evidence>
<evidence type="ECO:0000313" key="2">
    <source>
        <dbReference type="Proteomes" id="UP000554520"/>
    </source>
</evidence>
<dbReference type="EMBL" id="JACHXN010000009">
    <property type="protein sequence ID" value="MBB3146812.1"/>
    <property type="molecule type" value="Genomic_DNA"/>
</dbReference>